<evidence type="ECO:0000259" key="1">
    <source>
        <dbReference type="SMART" id="SM00587"/>
    </source>
</evidence>
<dbReference type="InterPro" id="IPR011009">
    <property type="entry name" value="Kinase-like_dom_sf"/>
</dbReference>
<dbReference type="PANTHER" id="PTHR11012">
    <property type="entry name" value="PROTEIN KINASE-LIKE DOMAIN-CONTAINING"/>
    <property type="match status" value="1"/>
</dbReference>
<name>A0A7T8HHX0_CALRO</name>
<evidence type="ECO:0000313" key="3">
    <source>
        <dbReference type="Proteomes" id="UP000595437"/>
    </source>
</evidence>
<evidence type="ECO:0000313" key="2">
    <source>
        <dbReference type="EMBL" id="QQP49845.1"/>
    </source>
</evidence>
<dbReference type="PANTHER" id="PTHR11012:SF30">
    <property type="entry name" value="PROTEIN KINASE-LIKE DOMAIN-CONTAINING"/>
    <property type="match status" value="1"/>
</dbReference>
<dbReference type="SMART" id="SM00587">
    <property type="entry name" value="CHK"/>
    <property type="match status" value="1"/>
</dbReference>
<feature type="non-terminal residue" evidence="2">
    <location>
        <position position="1"/>
    </location>
</feature>
<dbReference type="Pfam" id="PF02958">
    <property type="entry name" value="EcKL"/>
    <property type="match status" value="1"/>
</dbReference>
<organism evidence="2 3">
    <name type="scientific">Caligus rogercresseyi</name>
    <name type="common">Sea louse</name>
    <dbReference type="NCBI Taxonomy" id="217165"/>
    <lineage>
        <taxon>Eukaryota</taxon>
        <taxon>Metazoa</taxon>
        <taxon>Ecdysozoa</taxon>
        <taxon>Arthropoda</taxon>
        <taxon>Crustacea</taxon>
        <taxon>Multicrustacea</taxon>
        <taxon>Hexanauplia</taxon>
        <taxon>Copepoda</taxon>
        <taxon>Siphonostomatoida</taxon>
        <taxon>Caligidae</taxon>
        <taxon>Caligus</taxon>
    </lineage>
</organism>
<gene>
    <name evidence="2" type="ORF">FKW44_010647</name>
</gene>
<keyword evidence="3" id="KW-1185">Reference proteome</keyword>
<reference evidence="3" key="1">
    <citation type="submission" date="2021-01" db="EMBL/GenBank/DDBJ databases">
        <title>Caligus Genome Assembly.</title>
        <authorList>
            <person name="Gallardo-Escarate C."/>
        </authorList>
    </citation>
    <scope>NUCLEOTIDE SEQUENCE [LARGE SCALE GENOMIC DNA]</scope>
</reference>
<dbReference type="InterPro" id="IPR004119">
    <property type="entry name" value="EcKL"/>
</dbReference>
<dbReference type="SUPFAM" id="SSF56112">
    <property type="entry name" value="Protein kinase-like (PK-like)"/>
    <property type="match status" value="1"/>
</dbReference>
<feature type="domain" description="CHK kinase-like" evidence="1">
    <location>
        <begin position="89"/>
        <end position="294"/>
    </location>
</feature>
<accession>A0A7T8HHX0</accession>
<protein>
    <submittedName>
        <fullName evidence="2">LOC101895777</fullName>
    </submittedName>
</protein>
<sequence length="395" mass="45935">KGDNFVGNLIAYEVKVKDVERNDERVLHWMCKTMRNEMTNELMEKFQLFEREEGFYNSFQRDLEKYVGHNLLRTVPLIYSQNEPGKELLIFEHMGHQGYRDPLNKKEGLSSEAIFAALRWLAELHGAGHLLLRKYPGGFEEWKKNNFYVESIPVDAMGDINQEMATNAFLILEDMKNGSENDALVDDFYPKLKGFYDNLPAGVESMGEMLKKCLYDPRMEFKTLTHGDPWFNNLMVKYGSGNSVEDLIFLDMQVISSGNIGEYWWDSSPYEDLSPNFDKYLKHYVNCLSEFVMNADPEIIHPPLSFDDVKNDFLSSALVGFHFALNSFPHVLVDKEDVLDTSNIDWSKPEELRRFNEMVRANSKRIMNSKPPLYDRLIGAIKFMLEIKAFDHIKH</sequence>
<dbReference type="AlphaFoldDB" id="A0A7T8HHX0"/>
<dbReference type="OrthoDB" id="6354636at2759"/>
<dbReference type="EMBL" id="CP045896">
    <property type="protein sequence ID" value="QQP49845.1"/>
    <property type="molecule type" value="Genomic_DNA"/>
</dbReference>
<dbReference type="Proteomes" id="UP000595437">
    <property type="component" value="Chromosome 7"/>
</dbReference>
<dbReference type="InterPro" id="IPR015897">
    <property type="entry name" value="CHK_kinase-like"/>
</dbReference>
<proteinExistence type="predicted"/>